<dbReference type="PROSITE" id="PS51257">
    <property type="entry name" value="PROKAR_LIPOPROTEIN"/>
    <property type="match status" value="1"/>
</dbReference>
<dbReference type="RefSeq" id="WP_291797871.1">
    <property type="nucleotide sequence ID" value="NZ_BAAAPZ010000008.1"/>
</dbReference>
<dbReference type="EMBL" id="BAAAPZ010000008">
    <property type="protein sequence ID" value="GAA2099042.1"/>
    <property type="molecule type" value="Genomic_DNA"/>
</dbReference>
<keyword evidence="4" id="KW-0479">Metal-binding</keyword>
<evidence type="ECO:0000256" key="4">
    <source>
        <dbReference type="ARBA" id="ARBA00022723"/>
    </source>
</evidence>
<reference evidence="13" key="1">
    <citation type="journal article" date="2019" name="Int. J. Syst. Evol. Microbiol.">
        <title>The Global Catalogue of Microorganisms (GCM) 10K type strain sequencing project: providing services to taxonomists for standard genome sequencing and annotation.</title>
        <authorList>
            <consortium name="The Broad Institute Genomics Platform"/>
            <consortium name="The Broad Institute Genome Sequencing Center for Infectious Disease"/>
            <person name="Wu L."/>
            <person name="Ma J."/>
        </authorList>
    </citation>
    <scope>NUCLEOTIDE SEQUENCE [LARGE SCALE GENOMIC DNA]</scope>
    <source>
        <strain evidence="13">JCM 15900</strain>
    </source>
</reference>
<gene>
    <name evidence="12" type="ORF">GCM10009823_20680</name>
</gene>
<dbReference type="Proteomes" id="UP001500984">
    <property type="component" value="Unassembled WGS sequence"/>
</dbReference>
<name>A0ABP5IJ86_9MICO</name>
<evidence type="ECO:0000259" key="11">
    <source>
        <dbReference type="Pfam" id="PF20628"/>
    </source>
</evidence>
<dbReference type="NCBIfam" id="TIGR01413">
    <property type="entry name" value="Dyp_perox_fam"/>
    <property type="match status" value="1"/>
</dbReference>
<dbReference type="Pfam" id="PF04261">
    <property type="entry name" value="Dyp_perox_N"/>
    <property type="match status" value="1"/>
</dbReference>
<evidence type="ECO:0000256" key="6">
    <source>
        <dbReference type="ARBA" id="ARBA00023002"/>
    </source>
</evidence>
<keyword evidence="5" id="KW-0732">Signal</keyword>
<dbReference type="PANTHER" id="PTHR30521:SF4">
    <property type="entry name" value="DEFERROCHELATASE"/>
    <property type="match status" value="1"/>
</dbReference>
<evidence type="ECO:0000256" key="1">
    <source>
        <dbReference type="ARBA" id="ARBA00001970"/>
    </source>
</evidence>
<dbReference type="SUPFAM" id="SSF54909">
    <property type="entry name" value="Dimeric alpha+beta barrel"/>
    <property type="match status" value="1"/>
</dbReference>
<proteinExistence type="inferred from homology"/>
<dbReference type="Pfam" id="PF20628">
    <property type="entry name" value="Dyp_perox_C"/>
    <property type="match status" value="1"/>
</dbReference>
<evidence type="ECO:0000256" key="7">
    <source>
        <dbReference type="ARBA" id="ARBA00023004"/>
    </source>
</evidence>
<dbReference type="InterPro" id="IPR011008">
    <property type="entry name" value="Dimeric_a/b-barrel"/>
</dbReference>
<keyword evidence="2 12" id="KW-0575">Peroxidase</keyword>
<dbReference type="InterPro" id="IPR048328">
    <property type="entry name" value="Dyp_perox_C"/>
</dbReference>
<dbReference type="InterPro" id="IPR048327">
    <property type="entry name" value="Dyp_perox_N"/>
</dbReference>
<dbReference type="GO" id="GO:0004601">
    <property type="term" value="F:peroxidase activity"/>
    <property type="evidence" value="ECO:0007669"/>
    <property type="project" value="UniProtKB-KW"/>
</dbReference>
<dbReference type="PANTHER" id="PTHR30521">
    <property type="entry name" value="DEFERROCHELATASE/PEROXIDASE"/>
    <property type="match status" value="1"/>
</dbReference>
<sequence length="402" mass="43254">MSALSRRRVLAGGAAAGAGGLLLTGCTGDGRTRGTGASAALSPAEALRDAPVGGDTVPFHGAHQAGVSTEPQAFASFLALDLDPEAGTEEIRRLLWVLTDDAVRLTQGRGALADTEPELAVSPARLTVTFGFGPEFVRRAAGETAVPAWLKPLPEFGIDRLEERWSGGDLLLQVGCDDQVTLAHAARVLLKNSRAWTSLRWRQSGFRRSRGAEKPGTTMRNLFGQVDGTVNPRPDDEDFASTVWAEDGWMAGGTSLVLRRIRMDLDEWDRVDRSARDSALGRRQSDGAPLTGEDEFDPPDFQAEGSNGFPVIPEFSHVARANGGDARPTMLRRSYNYEEDSGDDAGLLFAAYQRDPDTGFVPVQRRLDELDILNQWTTPVGSAVFAIPPGCEEGGFVGETLF</sequence>
<feature type="region of interest" description="Disordered" evidence="9">
    <location>
        <begin position="277"/>
        <end position="305"/>
    </location>
</feature>
<dbReference type="InterPro" id="IPR006314">
    <property type="entry name" value="Dyp_peroxidase"/>
</dbReference>
<evidence type="ECO:0000313" key="13">
    <source>
        <dbReference type="Proteomes" id="UP001500984"/>
    </source>
</evidence>
<evidence type="ECO:0000259" key="10">
    <source>
        <dbReference type="Pfam" id="PF04261"/>
    </source>
</evidence>
<comment type="cofactor">
    <cofactor evidence="1">
        <name>heme b</name>
        <dbReference type="ChEBI" id="CHEBI:60344"/>
    </cofactor>
</comment>
<feature type="domain" description="Dyp-type peroxidase C-terminal" evidence="11">
    <location>
        <begin position="219"/>
        <end position="391"/>
    </location>
</feature>
<keyword evidence="7" id="KW-0408">Iron</keyword>
<comment type="similarity">
    <text evidence="8">Belongs to the DyP-type peroxidase family.</text>
</comment>
<comment type="caution">
    <text evidence="12">The sequence shown here is derived from an EMBL/GenBank/DDBJ whole genome shotgun (WGS) entry which is preliminary data.</text>
</comment>
<dbReference type="InterPro" id="IPR006311">
    <property type="entry name" value="TAT_signal"/>
</dbReference>
<dbReference type="PROSITE" id="PS51404">
    <property type="entry name" value="DYP_PEROXIDASE"/>
    <property type="match status" value="1"/>
</dbReference>
<keyword evidence="3" id="KW-0349">Heme</keyword>
<feature type="domain" description="Dyp-type peroxidase N-terminal" evidence="10">
    <location>
        <begin position="64"/>
        <end position="207"/>
    </location>
</feature>
<keyword evidence="13" id="KW-1185">Reference proteome</keyword>
<evidence type="ECO:0000256" key="9">
    <source>
        <dbReference type="SAM" id="MobiDB-lite"/>
    </source>
</evidence>
<dbReference type="PROSITE" id="PS51318">
    <property type="entry name" value="TAT"/>
    <property type="match status" value="1"/>
</dbReference>
<protein>
    <submittedName>
        <fullName evidence="12">Dyp-type peroxidase</fullName>
    </submittedName>
</protein>
<evidence type="ECO:0000256" key="2">
    <source>
        <dbReference type="ARBA" id="ARBA00022559"/>
    </source>
</evidence>
<evidence type="ECO:0000256" key="8">
    <source>
        <dbReference type="ARBA" id="ARBA00025737"/>
    </source>
</evidence>
<evidence type="ECO:0000256" key="5">
    <source>
        <dbReference type="ARBA" id="ARBA00022729"/>
    </source>
</evidence>
<evidence type="ECO:0000256" key="3">
    <source>
        <dbReference type="ARBA" id="ARBA00022617"/>
    </source>
</evidence>
<accession>A0ABP5IJ86</accession>
<organism evidence="12 13">
    <name type="scientific">Brevibacterium salitolerans</name>
    <dbReference type="NCBI Taxonomy" id="1403566"/>
    <lineage>
        <taxon>Bacteria</taxon>
        <taxon>Bacillati</taxon>
        <taxon>Actinomycetota</taxon>
        <taxon>Actinomycetes</taxon>
        <taxon>Micrococcales</taxon>
        <taxon>Brevibacteriaceae</taxon>
        <taxon>Brevibacterium</taxon>
    </lineage>
</organism>
<evidence type="ECO:0000313" key="12">
    <source>
        <dbReference type="EMBL" id="GAA2099042.1"/>
    </source>
</evidence>
<keyword evidence="6" id="KW-0560">Oxidoreductase</keyword>